<evidence type="ECO:0000256" key="2">
    <source>
        <dbReference type="ARBA" id="ARBA00007456"/>
    </source>
</evidence>
<reference evidence="8 9" key="1">
    <citation type="submission" date="2015-04" db="EMBL/GenBank/DDBJ databases">
        <title>Genome sequence of Ceratocystis platani, a major pathogen of plane trees.</title>
        <authorList>
            <person name="Belbahri L."/>
        </authorList>
    </citation>
    <scope>NUCLEOTIDE SEQUENCE [LARGE SCALE GENOMIC DNA]</scope>
    <source>
        <strain evidence="8 9">CFO</strain>
    </source>
</reference>
<dbReference type="InterPro" id="IPR014710">
    <property type="entry name" value="RmlC-like_jellyroll"/>
</dbReference>
<evidence type="ECO:0000256" key="4">
    <source>
        <dbReference type="ARBA" id="ARBA00022723"/>
    </source>
</evidence>
<dbReference type="Proteomes" id="UP000034841">
    <property type="component" value="Unassembled WGS sequence"/>
</dbReference>
<comment type="caution">
    <text evidence="8">The sequence shown here is derived from an EMBL/GenBank/DDBJ whole genome shotgun (WGS) entry which is preliminary data.</text>
</comment>
<keyword evidence="9" id="KW-1185">Reference proteome</keyword>
<feature type="signal peptide" evidence="6">
    <location>
        <begin position="1"/>
        <end position="20"/>
    </location>
</feature>
<evidence type="ECO:0000256" key="5">
    <source>
        <dbReference type="ARBA" id="ARBA00023211"/>
    </source>
</evidence>
<dbReference type="EMBL" id="LBBL01000236">
    <property type="protein sequence ID" value="KKF93511.1"/>
    <property type="molecule type" value="Genomic_DNA"/>
</dbReference>
<comment type="similarity">
    <text evidence="2">Belongs to the germin family.</text>
</comment>
<dbReference type="CDD" id="cd02241">
    <property type="entry name" value="cupin_OxOx"/>
    <property type="match status" value="1"/>
</dbReference>
<dbReference type="PANTHER" id="PTHR31238">
    <property type="entry name" value="GERMIN-LIKE PROTEIN SUBFAMILY 3 MEMBER 3"/>
    <property type="match status" value="1"/>
</dbReference>
<evidence type="ECO:0000256" key="6">
    <source>
        <dbReference type="SAM" id="SignalP"/>
    </source>
</evidence>
<keyword evidence="4" id="KW-0479">Metal-binding</keyword>
<dbReference type="InterPro" id="IPR019780">
    <property type="entry name" value="Germin_Mn-BS"/>
</dbReference>
<dbReference type="OrthoDB" id="1921208at2759"/>
<evidence type="ECO:0000313" key="8">
    <source>
        <dbReference type="EMBL" id="KKF93511.1"/>
    </source>
</evidence>
<evidence type="ECO:0000256" key="1">
    <source>
        <dbReference type="ARBA" id="ARBA00004613"/>
    </source>
</evidence>
<dbReference type="InterPro" id="IPR001929">
    <property type="entry name" value="Germin"/>
</dbReference>
<gene>
    <name evidence="8" type="ORF">CFO_g4140</name>
</gene>
<dbReference type="Pfam" id="PF00190">
    <property type="entry name" value="Cupin_1"/>
    <property type="match status" value="1"/>
</dbReference>
<keyword evidence="6" id="KW-0732">Signal</keyword>
<proteinExistence type="inferred from homology"/>
<dbReference type="InterPro" id="IPR006045">
    <property type="entry name" value="Cupin_1"/>
</dbReference>
<protein>
    <submittedName>
        <fullName evidence="8">Spherulin-1A</fullName>
    </submittedName>
</protein>
<dbReference type="AlphaFoldDB" id="A0A0F8AYR7"/>
<dbReference type="GO" id="GO:0005576">
    <property type="term" value="C:extracellular region"/>
    <property type="evidence" value="ECO:0007669"/>
    <property type="project" value="UniProtKB-SubCell"/>
</dbReference>
<dbReference type="SUPFAM" id="SSF51182">
    <property type="entry name" value="RmlC-like cupins"/>
    <property type="match status" value="1"/>
</dbReference>
<dbReference type="GO" id="GO:0030145">
    <property type="term" value="F:manganese ion binding"/>
    <property type="evidence" value="ECO:0007669"/>
    <property type="project" value="InterPro"/>
</dbReference>
<evidence type="ECO:0000256" key="3">
    <source>
        <dbReference type="ARBA" id="ARBA00022525"/>
    </source>
</evidence>
<feature type="chain" id="PRO_5002527555" evidence="6">
    <location>
        <begin position="21"/>
        <end position="266"/>
    </location>
</feature>
<name>A0A0F8AYR7_CERFI</name>
<dbReference type="InterPro" id="IPR011051">
    <property type="entry name" value="RmlC_Cupin_sf"/>
</dbReference>
<sequence length="266" mass="28142">MIFTAAFLSAVLAFSDQAAAAVPHQARYASSNSAHSMHASATTSTASPSPTATTPANQLSLVQQLMLAPLAADRFALLPDNKDFVINLEPEPVPAGKGGNLVAANRKTFPALVGAGAGMAVGVIKPCGINTFHVHPRSAELQILIKGSLVVEMTPENGVLDPATGKRRVIRNTLSEFDMTPFYQGSVHHQFNPNCTDAVFVASFASEDFGTGQVVDEVFSMDKNAIIDTFGATLSGDDVERIKAGLPESIVQGVEVCMQKCYNHRV</sequence>
<keyword evidence="5" id="KW-0464">Manganese</keyword>
<evidence type="ECO:0000313" key="9">
    <source>
        <dbReference type="Proteomes" id="UP000034841"/>
    </source>
</evidence>
<evidence type="ECO:0000259" key="7">
    <source>
        <dbReference type="SMART" id="SM00835"/>
    </source>
</evidence>
<keyword evidence="3" id="KW-0964">Secreted</keyword>
<dbReference type="Gene3D" id="2.60.120.10">
    <property type="entry name" value="Jelly Rolls"/>
    <property type="match status" value="1"/>
</dbReference>
<feature type="domain" description="Cupin type-1" evidence="7">
    <location>
        <begin position="86"/>
        <end position="240"/>
    </location>
</feature>
<comment type="subcellular location">
    <subcellularLocation>
        <location evidence="1">Secreted</location>
    </subcellularLocation>
</comment>
<dbReference type="PROSITE" id="PS00725">
    <property type="entry name" value="GERMIN"/>
    <property type="match status" value="1"/>
</dbReference>
<organism evidence="8 9">
    <name type="scientific">Ceratocystis fimbriata f. sp. platani</name>
    <dbReference type="NCBI Taxonomy" id="88771"/>
    <lineage>
        <taxon>Eukaryota</taxon>
        <taxon>Fungi</taxon>
        <taxon>Dikarya</taxon>
        <taxon>Ascomycota</taxon>
        <taxon>Pezizomycotina</taxon>
        <taxon>Sordariomycetes</taxon>
        <taxon>Hypocreomycetidae</taxon>
        <taxon>Microascales</taxon>
        <taxon>Ceratocystidaceae</taxon>
        <taxon>Ceratocystis</taxon>
    </lineage>
</organism>
<dbReference type="SMART" id="SM00835">
    <property type="entry name" value="Cupin_1"/>
    <property type="match status" value="1"/>
</dbReference>
<accession>A0A0F8AYR7</accession>